<evidence type="ECO:0000313" key="2">
    <source>
        <dbReference type="EMBL" id="TGC86850.1"/>
    </source>
</evidence>
<dbReference type="AlphaFoldDB" id="A0A659QJV7"/>
<sequence length="73" mass="7571">RRAGAPARGLGDVSPRQLIASLASLSVTKIGQPLATSTETFVAPEVAPAPLPAEEIKPEHDASPLVDNKKDDT</sequence>
<dbReference type="EMBL" id="PYKF01000343">
    <property type="protein sequence ID" value="TGC86850.1"/>
    <property type="molecule type" value="Genomic_DNA"/>
</dbReference>
<evidence type="ECO:0000313" key="3">
    <source>
        <dbReference type="Proteomes" id="UP000297749"/>
    </source>
</evidence>
<protein>
    <submittedName>
        <fullName evidence="2">Uncharacterized protein</fullName>
    </submittedName>
</protein>
<feature type="compositionally biased region" description="Basic and acidic residues" evidence="1">
    <location>
        <begin position="54"/>
        <end position="73"/>
    </location>
</feature>
<dbReference type="Proteomes" id="UP000297749">
    <property type="component" value="Unassembled WGS sequence"/>
</dbReference>
<feature type="non-terminal residue" evidence="2">
    <location>
        <position position="1"/>
    </location>
</feature>
<organism evidence="2 3">
    <name type="scientific">Salmonella enterica subsp. enterica serovar Wilhelmsburg</name>
    <dbReference type="NCBI Taxonomy" id="1960126"/>
    <lineage>
        <taxon>Bacteria</taxon>
        <taxon>Pseudomonadati</taxon>
        <taxon>Pseudomonadota</taxon>
        <taxon>Gammaproteobacteria</taxon>
        <taxon>Enterobacterales</taxon>
        <taxon>Enterobacteriaceae</taxon>
        <taxon>Salmonella</taxon>
    </lineage>
</organism>
<comment type="caution">
    <text evidence="2">The sequence shown here is derived from an EMBL/GenBank/DDBJ whole genome shotgun (WGS) entry which is preliminary data.</text>
</comment>
<accession>A0A659QJV7</accession>
<proteinExistence type="predicted"/>
<name>A0A659QJV7_SALET</name>
<evidence type="ECO:0000256" key="1">
    <source>
        <dbReference type="SAM" id="MobiDB-lite"/>
    </source>
</evidence>
<gene>
    <name evidence="2" type="ORF">C9F04_10400</name>
</gene>
<reference evidence="2 3" key="1">
    <citation type="submission" date="2018-03" db="EMBL/GenBank/DDBJ databases">
        <title>Non-Typhoidal Salmonella genome sequencing and assembly.</title>
        <authorList>
            <person name="Matchawe C."/>
        </authorList>
    </citation>
    <scope>NUCLEOTIDE SEQUENCE [LARGE SCALE GENOMIC DNA]</scope>
    <source>
        <strain evidence="2 3">32eva</strain>
    </source>
</reference>
<feature type="region of interest" description="Disordered" evidence="1">
    <location>
        <begin position="45"/>
        <end position="73"/>
    </location>
</feature>